<sequence>MATPESSTPLKDDNGIIVAPAPWKLKCRTWMLLTSPLSSNKQGGALFPAGWAAPFQYEALQKGQFLGGPGMVMLVQYAETPVGPYDELMWIAGKFSMAELASEKKKINGNRITRIYVSTKESTANGRRNWNIPKQVAKFNYTHEADGSWDLAVSLRQKISTKPISHSSIFLRIRFQFLPPIPKGPPGYPPEVIESECTDDGQEPKWASLVPDIRGSMYIATFKPKVAVKEGKNAIADGISFPAMDPWRLAVVMEDVRINFGEAEWH</sequence>
<dbReference type="EMBL" id="JAACJN010000021">
    <property type="protein sequence ID" value="KAF5389620.1"/>
    <property type="molecule type" value="Genomic_DNA"/>
</dbReference>
<dbReference type="AlphaFoldDB" id="A0A8H5HUE0"/>
<evidence type="ECO:0000313" key="1">
    <source>
        <dbReference type="EMBL" id="KAF5389620.1"/>
    </source>
</evidence>
<gene>
    <name evidence="1" type="ORF">D9757_004131</name>
</gene>
<dbReference type="SUPFAM" id="SSF160104">
    <property type="entry name" value="Acetoacetate decarboxylase-like"/>
    <property type="match status" value="1"/>
</dbReference>
<dbReference type="OrthoDB" id="9970474at2759"/>
<proteinExistence type="predicted"/>
<reference evidence="1 2" key="1">
    <citation type="journal article" date="2020" name="ISME J.">
        <title>Uncovering the hidden diversity of litter-decomposition mechanisms in mushroom-forming fungi.</title>
        <authorList>
            <person name="Floudas D."/>
            <person name="Bentzer J."/>
            <person name="Ahren D."/>
            <person name="Johansson T."/>
            <person name="Persson P."/>
            <person name="Tunlid A."/>
        </authorList>
    </citation>
    <scope>NUCLEOTIDE SEQUENCE [LARGE SCALE GENOMIC DNA]</scope>
    <source>
        <strain evidence="1 2">CBS 406.79</strain>
    </source>
</reference>
<protein>
    <submittedName>
        <fullName evidence="1">Uncharacterized protein</fullName>
    </submittedName>
</protein>
<dbReference type="Proteomes" id="UP000518752">
    <property type="component" value="Unassembled WGS sequence"/>
</dbReference>
<name>A0A8H5HUE0_9AGAR</name>
<dbReference type="Gene3D" id="2.40.400.10">
    <property type="entry name" value="Acetoacetate decarboxylase-like"/>
    <property type="match status" value="1"/>
</dbReference>
<evidence type="ECO:0000313" key="2">
    <source>
        <dbReference type="Proteomes" id="UP000518752"/>
    </source>
</evidence>
<accession>A0A8H5HUE0</accession>
<dbReference type="PANTHER" id="PTHR40518">
    <property type="entry name" value="ACETOACETATE DECARBOXYLASE"/>
    <property type="match status" value="1"/>
</dbReference>
<comment type="caution">
    <text evidence="1">The sequence shown here is derived from an EMBL/GenBank/DDBJ whole genome shotgun (WGS) entry which is preliminary data.</text>
</comment>
<organism evidence="1 2">
    <name type="scientific">Collybiopsis confluens</name>
    <dbReference type="NCBI Taxonomy" id="2823264"/>
    <lineage>
        <taxon>Eukaryota</taxon>
        <taxon>Fungi</taxon>
        <taxon>Dikarya</taxon>
        <taxon>Basidiomycota</taxon>
        <taxon>Agaricomycotina</taxon>
        <taxon>Agaricomycetes</taxon>
        <taxon>Agaricomycetidae</taxon>
        <taxon>Agaricales</taxon>
        <taxon>Marasmiineae</taxon>
        <taxon>Omphalotaceae</taxon>
        <taxon>Collybiopsis</taxon>
    </lineage>
</organism>
<dbReference type="InterPro" id="IPR023375">
    <property type="entry name" value="ADC_dom_sf"/>
</dbReference>
<keyword evidence="2" id="KW-1185">Reference proteome</keyword>
<dbReference type="PANTHER" id="PTHR40518:SF1">
    <property type="entry name" value="ACETOACETATE DECARBOXYLASE"/>
    <property type="match status" value="1"/>
</dbReference>